<proteinExistence type="predicted"/>
<keyword evidence="4" id="KW-1185">Reference proteome</keyword>
<keyword evidence="2" id="KW-1133">Transmembrane helix</keyword>
<accession>I7LZJ0</accession>
<keyword evidence="2 3" id="KW-0812">Transmembrane</keyword>
<gene>
    <name evidence="3" type="ORF">TTHERM_00760710</name>
</gene>
<evidence type="ECO:0000313" key="3">
    <source>
        <dbReference type="EMBL" id="EAR84024.2"/>
    </source>
</evidence>
<dbReference type="EMBL" id="GG662440">
    <property type="protein sequence ID" value="EAR84024.2"/>
    <property type="molecule type" value="Genomic_DNA"/>
</dbReference>
<keyword evidence="2" id="KW-0472">Membrane</keyword>
<organism evidence="3 4">
    <name type="scientific">Tetrahymena thermophila (strain SB210)</name>
    <dbReference type="NCBI Taxonomy" id="312017"/>
    <lineage>
        <taxon>Eukaryota</taxon>
        <taxon>Sar</taxon>
        <taxon>Alveolata</taxon>
        <taxon>Ciliophora</taxon>
        <taxon>Intramacronucleata</taxon>
        <taxon>Oligohymenophorea</taxon>
        <taxon>Hymenostomatida</taxon>
        <taxon>Tetrahymenina</taxon>
        <taxon>Tetrahymenidae</taxon>
        <taxon>Tetrahymena</taxon>
    </lineage>
</organism>
<sequence length="522" mass="61615">MHSARSFGIILIYSIHASPLFFCLYFTLINFSLMEGEEVQIDKILSLENKLACVQIKDNTSSFSGSMKDDLNDDTETDKSLSIRDYHMSIDSQDNQSSSRSGKEQVSSELSIQLKKKIHKNEEKKQQKRGRKPKLQMKNIIYAIKTTNSSDMSDIQSQLQFDSTIMKQIPNQKVFFLAGDILAELKDATNQMGVDMFCEQRNVVFVEKMNHGVQFEFESYSPIKNFQSVIYCMENSQDQKQYEFAQFLKKHQELVYMLSSQIQDLQASYQFNQDSLEYVIRERQKIIKQQRKQLLQQIFNQDQFSLIATVSISYNKQTTTVSNICLSKSMMALIGFGDEENICDMFKLGFLKLLRQKSRRKIMTFNVQAQQNTQTDFEINIEDFEITTFDQIKIICQGKFQAIPVIYQDNLKFEKYPLLNKEQFYLVQYDITPQHLEKILKLRKEYIQKAPQNENFPRNYNYNNFVELEVFEYSIQSQIFLEKFYQKELEKIQEKKENMIKEQQQQAQQVIFNNQPCGFRYI</sequence>
<name>I7LZJ0_TETTS</name>
<dbReference type="InParanoid" id="I7LZJ0"/>
<evidence type="ECO:0000313" key="4">
    <source>
        <dbReference type="Proteomes" id="UP000009168"/>
    </source>
</evidence>
<protein>
    <submittedName>
        <fullName evidence="3">Transmembrane protein, putative</fullName>
    </submittedName>
</protein>
<evidence type="ECO:0000256" key="2">
    <source>
        <dbReference type="SAM" id="Phobius"/>
    </source>
</evidence>
<keyword evidence="1" id="KW-0175">Coiled coil</keyword>
<dbReference type="AlphaFoldDB" id="I7LZJ0"/>
<dbReference type="GeneID" id="7839885"/>
<reference evidence="4" key="1">
    <citation type="journal article" date="2006" name="PLoS Biol.">
        <title>Macronuclear genome sequence of the ciliate Tetrahymena thermophila, a model eukaryote.</title>
        <authorList>
            <person name="Eisen J.A."/>
            <person name="Coyne R.S."/>
            <person name="Wu M."/>
            <person name="Wu D."/>
            <person name="Thiagarajan M."/>
            <person name="Wortman J.R."/>
            <person name="Badger J.H."/>
            <person name="Ren Q."/>
            <person name="Amedeo P."/>
            <person name="Jones K.M."/>
            <person name="Tallon L.J."/>
            <person name="Delcher A.L."/>
            <person name="Salzberg S.L."/>
            <person name="Silva J.C."/>
            <person name="Haas B.J."/>
            <person name="Majoros W.H."/>
            <person name="Farzad M."/>
            <person name="Carlton J.M."/>
            <person name="Smith R.K. Jr."/>
            <person name="Garg J."/>
            <person name="Pearlman R.E."/>
            <person name="Karrer K.M."/>
            <person name="Sun L."/>
            <person name="Manning G."/>
            <person name="Elde N.C."/>
            <person name="Turkewitz A.P."/>
            <person name="Asai D.J."/>
            <person name="Wilkes D.E."/>
            <person name="Wang Y."/>
            <person name="Cai H."/>
            <person name="Collins K."/>
            <person name="Stewart B.A."/>
            <person name="Lee S.R."/>
            <person name="Wilamowska K."/>
            <person name="Weinberg Z."/>
            <person name="Ruzzo W.L."/>
            <person name="Wloga D."/>
            <person name="Gaertig J."/>
            <person name="Frankel J."/>
            <person name="Tsao C.-C."/>
            <person name="Gorovsky M.A."/>
            <person name="Keeling P.J."/>
            <person name="Waller R.F."/>
            <person name="Patron N.J."/>
            <person name="Cherry J.M."/>
            <person name="Stover N.A."/>
            <person name="Krieger C.J."/>
            <person name="del Toro C."/>
            <person name="Ryder H.F."/>
            <person name="Williamson S.C."/>
            <person name="Barbeau R.A."/>
            <person name="Hamilton E.P."/>
            <person name="Orias E."/>
        </authorList>
    </citation>
    <scope>NUCLEOTIDE SEQUENCE [LARGE SCALE GENOMIC DNA]</scope>
    <source>
        <strain evidence="4">SB210</strain>
    </source>
</reference>
<feature type="coiled-coil region" evidence="1">
    <location>
        <begin position="482"/>
        <end position="509"/>
    </location>
</feature>
<dbReference type="KEGG" id="tet:TTHERM_00760710"/>
<evidence type="ECO:0000256" key="1">
    <source>
        <dbReference type="SAM" id="Coils"/>
    </source>
</evidence>
<feature type="transmembrane region" description="Helical" evidence="2">
    <location>
        <begin position="7"/>
        <end position="28"/>
    </location>
</feature>
<dbReference type="Proteomes" id="UP000009168">
    <property type="component" value="Unassembled WGS sequence"/>
</dbReference>
<dbReference type="RefSeq" id="XP_001031687.2">
    <property type="nucleotide sequence ID" value="XM_001031687.2"/>
</dbReference>